<comment type="caution">
    <text evidence="1">The sequence shown here is derived from an EMBL/GenBank/DDBJ whole genome shotgun (WGS) entry which is preliminary data.</text>
</comment>
<evidence type="ECO:0000313" key="2">
    <source>
        <dbReference type="Proteomes" id="UP001631969"/>
    </source>
</evidence>
<dbReference type="Proteomes" id="UP001631969">
    <property type="component" value="Unassembled WGS sequence"/>
</dbReference>
<dbReference type="EMBL" id="JBJURJ010000006">
    <property type="protein sequence ID" value="MFM9328709.1"/>
    <property type="molecule type" value="Genomic_DNA"/>
</dbReference>
<reference evidence="1" key="1">
    <citation type="submission" date="2024-12" db="EMBL/GenBank/DDBJ databases">
        <authorList>
            <person name="Wu N."/>
        </authorList>
    </citation>
    <scope>NUCLEOTIDE SEQUENCE</scope>
    <source>
        <strain evidence="1">P15</strain>
    </source>
</reference>
<organism evidence="1 2">
    <name type="scientific">Paenibacillus mesotrionivorans</name>
    <dbReference type="NCBI Taxonomy" id="3160968"/>
    <lineage>
        <taxon>Bacteria</taxon>
        <taxon>Bacillati</taxon>
        <taxon>Bacillota</taxon>
        <taxon>Bacilli</taxon>
        <taxon>Bacillales</taxon>
        <taxon>Paenibacillaceae</taxon>
        <taxon>Paenibacillus</taxon>
    </lineage>
</organism>
<proteinExistence type="predicted"/>
<sequence length="390" mass="44813">MKTLYITDFYYFVDSGAKVLARAHLNTLNEIFDQKDVVVIALPGANAPEKTVEGHITITGYKNSIALYLGCLLGYSTYLNEHGMRRIISIIEVEKIEFVFIDNSIFGKLVKKIKKRFPHIIVASFYHDVKASLAAAWKKESRLYKKPIYQAMIQNEKLTAQYCDINFTLNRRESELFEKFYKKKPEVELSVYMDIPKPSKQTKNIQEHEKLKLLFFGGAYLPNKRGIDWFVKNVMPRLGADVELTIAGRGMEQLQKNNYPDNVIVLGRVESPSTLYEEADVVLSPIFEGGGMKVKVAESMAYGKIIIASNESYEGYNENIPVEYWDKYFYKANVADEYVNIINKLVTSKQEIFRYNPQVRSIFEEFYSSSYAQLAISLAIKNYINGGKMH</sequence>
<protein>
    <submittedName>
        <fullName evidence="1">Glycosyltransferase</fullName>
    </submittedName>
</protein>
<name>A0ACC7NZB9_9BACL</name>
<evidence type="ECO:0000313" key="1">
    <source>
        <dbReference type="EMBL" id="MFM9328709.1"/>
    </source>
</evidence>
<accession>A0ACC7NZB9</accession>
<keyword evidence="2" id="KW-1185">Reference proteome</keyword>
<gene>
    <name evidence="1" type="ORF">ACI1P1_10455</name>
</gene>